<evidence type="ECO:0000313" key="2">
    <source>
        <dbReference type="Proteomes" id="UP000006919"/>
    </source>
</evidence>
<dbReference type="KEGG" id="ral:Rumal_1257"/>
<name>E6UDY6_RUMA7</name>
<organism evidence="1 2">
    <name type="scientific">Ruminococcus albus (strain ATCC 27210 / DSM 20455 / JCM 14654 / NCDO 2250 / 7)</name>
    <dbReference type="NCBI Taxonomy" id="697329"/>
    <lineage>
        <taxon>Bacteria</taxon>
        <taxon>Bacillati</taxon>
        <taxon>Bacillota</taxon>
        <taxon>Clostridia</taxon>
        <taxon>Eubacteriales</taxon>
        <taxon>Oscillospiraceae</taxon>
        <taxon>Ruminococcus</taxon>
    </lineage>
</organism>
<dbReference type="STRING" id="697329.Rumal_1257"/>
<dbReference type="AlphaFoldDB" id="E6UDY6"/>
<dbReference type="HOGENOM" id="CLU_2957887_0_0_9"/>
<reference evidence="1 2" key="1">
    <citation type="journal article" date="2011" name="J. Bacteriol.">
        <title>Complete genome of the cellulolytic ruminal bacterium Ruminococcus albus 7.</title>
        <authorList>
            <person name="Suen G."/>
            <person name="Stevenson D.M."/>
            <person name="Bruce D.C."/>
            <person name="Chertkov O."/>
            <person name="Copeland A."/>
            <person name="Cheng J.F."/>
            <person name="Detter C."/>
            <person name="Detter J.C."/>
            <person name="Goodwin L.A."/>
            <person name="Han C.S."/>
            <person name="Hauser L.J."/>
            <person name="Ivanova N.N."/>
            <person name="Kyrpides N.C."/>
            <person name="Land M.L."/>
            <person name="Lapidus A."/>
            <person name="Lucas S."/>
            <person name="Ovchinnikova G."/>
            <person name="Pitluck S."/>
            <person name="Tapia R."/>
            <person name="Woyke T."/>
            <person name="Boyum J."/>
            <person name="Mead D."/>
            <person name="Weimer P.J."/>
        </authorList>
    </citation>
    <scope>NUCLEOTIDE SEQUENCE [LARGE SCALE GENOMIC DNA]</scope>
    <source>
        <strain evidence="2">ATCC 27210 / DSM 20455 / JCM 14654 / NCDO 2250 / 7</strain>
    </source>
</reference>
<sequence>MDILNEFTVGDMYIRHAIDETPDGRNYDLHIHDKCEIFYFMVIPLTHHYKMLYNNESSC</sequence>
<evidence type="ECO:0000313" key="1">
    <source>
        <dbReference type="EMBL" id="ADU21773.1"/>
    </source>
</evidence>
<protein>
    <submittedName>
        <fullName evidence="1">Uncharacterized protein</fullName>
    </submittedName>
</protein>
<dbReference type="EMBL" id="CP002403">
    <property type="protein sequence ID" value="ADU21773.1"/>
    <property type="molecule type" value="Genomic_DNA"/>
</dbReference>
<accession>E6UDY6</accession>
<gene>
    <name evidence="1" type="ordered locus">Rumal_1257</name>
</gene>
<proteinExistence type="predicted"/>
<dbReference type="Proteomes" id="UP000006919">
    <property type="component" value="Chromosome"/>
</dbReference>
<dbReference type="RefSeq" id="WP_013497945.1">
    <property type="nucleotide sequence ID" value="NC_014833.1"/>
</dbReference>